<evidence type="ECO:0000313" key="24">
    <source>
        <dbReference type="Proteomes" id="UP001596405"/>
    </source>
</evidence>
<dbReference type="CDD" id="cd08015">
    <property type="entry name" value="M28_like"/>
    <property type="match status" value="1"/>
</dbReference>
<keyword evidence="14" id="KW-0333">Golgi apparatus</keyword>
<dbReference type="Gene3D" id="3.50.30.30">
    <property type="match status" value="1"/>
</dbReference>
<dbReference type="PANTHER" id="PTHR12053:SF3">
    <property type="entry name" value="CARBOXYPEPTIDASE Q"/>
    <property type="match status" value="1"/>
</dbReference>
<dbReference type="Gene3D" id="3.40.630.10">
    <property type="entry name" value="Zn peptidases"/>
    <property type="match status" value="1"/>
</dbReference>
<evidence type="ECO:0000256" key="5">
    <source>
        <dbReference type="ARBA" id="ARBA00014116"/>
    </source>
</evidence>
<sequence length="519" mass="57020">MNKAFTLLLGAAFLAMPAFAQQQAEPLDAAIVEKIRKEGLENSQVMELAFYLTDVNGPRLSGSTGLAKANQWTKDKLVSWGLTNAKIDPWGTFGKGWEVEKSYLALTKPYYQPMIASPKAWTPGTNGLVKGDVVLVKASTEEDLAQYAGKLKGKIVMMEVTNPIKTKFEADANRYTDEQLQKLAAPVQPSTRGPISEEQMAAYRARRALAQKMTEMFKNEGAAAVFSGRGGSHGTFFTSNGASYASDAQPVLPEFEVAMEDLARMSRLLKAGIPVQVEMESKTRFLTEDPQGYNVIAEIPGTDKKLKAEVVMLGGHIDSWHAATGATDNAAGVAVMMEAVRIIKALNLKPKRTIRIALWGGEEQGLFGSRGYVKKTFADPQDMKLLPEHGKVSAYYNLDNGTGKIRGIYTQGNEAVAPLFQEWLKPFHDLGATTVTTRNTGGTDHQSFDAVGIPGFQFIQDEIDYDTRTHHTNMDTYDRLQADDLKQAAVIVANFVYQSANRKDKLPRKELPKPRAARS</sequence>
<keyword evidence="12" id="KW-0256">Endoplasmic reticulum</keyword>
<name>A0ABW2DJV8_9BACT</name>
<evidence type="ECO:0000256" key="7">
    <source>
        <dbReference type="ARBA" id="ARBA00022645"/>
    </source>
</evidence>
<evidence type="ECO:0000256" key="18">
    <source>
        <dbReference type="ARBA" id="ARBA00023228"/>
    </source>
</evidence>
<dbReference type="PANTHER" id="PTHR12053">
    <property type="entry name" value="PROTEASE FAMILY M28 PLASMA GLUTAMATE CARBOXYPEPTIDASE-RELATED"/>
    <property type="match status" value="1"/>
</dbReference>
<organism evidence="23 24">
    <name type="scientific">Rufibacter roseus</name>
    <dbReference type="NCBI Taxonomy" id="1567108"/>
    <lineage>
        <taxon>Bacteria</taxon>
        <taxon>Pseudomonadati</taxon>
        <taxon>Bacteroidota</taxon>
        <taxon>Cytophagia</taxon>
        <taxon>Cytophagales</taxon>
        <taxon>Hymenobacteraceae</taxon>
        <taxon>Rufibacter</taxon>
    </lineage>
</organism>
<evidence type="ECO:0000256" key="13">
    <source>
        <dbReference type="ARBA" id="ARBA00022833"/>
    </source>
</evidence>
<dbReference type="EMBL" id="JBHSYQ010000003">
    <property type="protein sequence ID" value="MFC6996873.1"/>
    <property type="molecule type" value="Genomic_DNA"/>
</dbReference>
<keyword evidence="8" id="KW-0645">Protease</keyword>
<comment type="subunit">
    <text evidence="19">Homodimer. The monomeric form is inactive while the homodimer is active.</text>
</comment>
<evidence type="ECO:0000259" key="22">
    <source>
        <dbReference type="Pfam" id="PF04389"/>
    </source>
</evidence>
<evidence type="ECO:0000256" key="1">
    <source>
        <dbReference type="ARBA" id="ARBA00004240"/>
    </source>
</evidence>
<evidence type="ECO:0000313" key="23">
    <source>
        <dbReference type="EMBL" id="MFC6996873.1"/>
    </source>
</evidence>
<keyword evidence="10 21" id="KW-0732">Signal</keyword>
<comment type="subcellular location">
    <subcellularLocation>
        <location evidence="1">Endoplasmic reticulum</location>
    </subcellularLocation>
    <subcellularLocation>
        <location evidence="3">Golgi apparatus</location>
    </subcellularLocation>
    <subcellularLocation>
        <location evidence="2">Lysosome</location>
    </subcellularLocation>
    <subcellularLocation>
        <location evidence="4">Secreted</location>
    </subcellularLocation>
</comment>
<dbReference type="InterPro" id="IPR007484">
    <property type="entry name" value="Peptidase_M28"/>
</dbReference>
<evidence type="ECO:0000256" key="9">
    <source>
        <dbReference type="ARBA" id="ARBA00022723"/>
    </source>
</evidence>
<evidence type="ECO:0000256" key="21">
    <source>
        <dbReference type="SAM" id="SignalP"/>
    </source>
</evidence>
<evidence type="ECO:0000256" key="3">
    <source>
        <dbReference type="ARBA" id="ARBA00004555"/>
    </source>
</evidence>
<keyword evidence="7" id="KW-0121">Carboxypeptidase</keyword>
<keyword evidence="9" id="KW-0479">Metal-binding</keyword>
<evidence type="ECO:0000256" key="19">
    <source>
        <dbReference type="ARBA" id="ARBA00025833"/>
    </source>
</evidence>
<feature type="domain" description="Peptidase M28" evidence="22">
    <location>
        <begin position="294"/>
        <end position="496"/>
    </location>
</feature>
<evidence type="ECO:0000256" key="14">
    <source>
        <dbReference type="ARBA" id="ARBA00023034"/>
    </source>
</evidence>
<evidence type="ECO:0000256" key="2">
    <source>
        <dbReference type="ARBA" id="ARBA00004371"/>
    </source>
</evidence>
<dbReference type="Proteomes" id="UP001596405">
    <property type="component" value="Unassembled WGS sequence"/>
</dbReference>
<evidence type="ECO:0000256" key="16">
    <source>
        <dbReference type="ARBA" id="ARBA00023145"/>
    </source>
</evidence>
<protein>
    <recommendedName>
        <fullName evidence="5">Carboxypeptidase Q</fullName>
    </recommendedName>
    <alternativeName>
        <fullName evidence="20">Plasma glutamate carboxypeptidase</fullName>
    </alternativeName>
</protein>
<dbReference type="SUPFAM" id="SSF53187">
    <property type="entry name" value="Zn-dependent exopeptidases"/>
    <property type="match status" value="1"/>
</dbReference>
<dbReference type="RefSeq" id="WP_066622765.1">
    <property type="nucleotide sequence ID" value="NZ_JBHSYQ010000003.1"/>
</dbReference>
<keyword evidence="15" id="KW-0482">Metalloprotease</keyword>
<keyword evidence="18" id="KW-0458">Lysosome</keyword>
<keyword evidence="6" id="KW-0964">Secreted</keyword>
<evidence type="ECO:0000256" key="17">
    <source>
        <dbReference type="ARBA" id="ARBA00023180"/>
    </source>
</evidence>
<dbReference type="Pfam" id="PF04389">
    <property type="entry name" value="Peptidase_M28"/>
    <property type="match status" value="1"/>
</dbReference>
<gene>
    <name evidence="23" type="ORF">ACFQHR_04515</name>
</gene>
<keyword evidence="16" id="KW-0865">Zymogen</keyword>
<keyword evidence="17" id="KW-0325">Glycoprotein</keyword>
<evidence type="ECO:0000256" key="6">
    <source>
        <dbReference type="ARBA" id="ARBA00022525"/>
    </source>
</evidence>
<keyword evidence="11" id="KW-0378">Hydrolase</keyword>
<keyword evidence="24" id="KW-1185">Reference proteome</keyword>
<evidence type="ECO:0000256" key="15">
    <source>
        <dbReference type="ARBA" id="ARBA00023049"/>
    </source>
</evidence>
<evidence type="ECO:0000256" key="12">
    <source>
        <dbReference type="ARBA" id="ARBA00022824"/>
    </source>
</evidence>
<dbReference type="InterPro" id="IPR039866">
    <property type="entry name" value="CPQ"/>
</dbReference>
<keyword evidence="13" id="KW-0862">Zinc</keyword>
<evidence type="ECO:0000256" key="4">
    <source>
        <dbReference type="ARBA" id="ARBA00004613"/>
    </source>
</evidence>
<feature type="signal peptide" evidence="21">
    <location>
        <begin position="1"/>
        <end position="20"/>
    </location>
</feature>
<accession>A0ABW2DJV8</accession>
<evidence type="ECO:0000256" key="20">
    <source>
        <dbReference type="ARBA" id="ARBA00033328"/>
    </source>
</evidence>
<feature type="chain" id="PRO_5045457491" description="Carboxypeptidase Q" evidence="21">
    <location>
        <begin position="21"/>
        <end position="519"/>
    </location>
</feature>
<proteinExistence type="predicted"/>
<evidence type="ECO:0000256" key="8">
    <source>
        <dbReference type="ARBA" id="ARBA00022670"/>
    </source>
</evidence>
<evidence type="ECO:0000256" key="10">
    <source>
        <dbReference type="ARBA" id="ARBA00022729"/>
    </source>
</evidence>
<reference evidence="24" key="1">
    <citation type="journal article" date="2019" name="Int. J. Syst. Evol. Microbiol.">
        <title>The Global Catalogue of Microorganisms (GCM) 10K type strain sequencing project: providing services to taxonomists for standard genome sequencing and annotation.</title>
        <authorList>
            <consortium name="The Broad Institute Genomics Platform"/>
            <consortium name="The Broad Institute Genome Sequencing Center for Infectious Disease"/>
            <person name="Wu L."/>
            <person name="Ma J."/>
        </authorList>
    </citation>
    <scope>NUCLEOTIDE SEQUENCE [LARGE SCALE GENOMIC DNA]</scope>
    <source>
        <strain evidence="24">CGMCC 4.7393</strain>
    </source>
</reference>
<evidence type="ECO:0000256" key="11">
    <source>
        <dbReference type="ARBA" id="ARBA00022801"/>
    </source>
</evidence>
<comment type="caution">
    <text evidence="23">The sequence shown here is derived from an EMBL/GenBank/DDBJ whole genome shotgun (WGS) entry which is preliminary data.</text>
</comment>